<evidence type="ECO:0000313" key="1">
    <source>
        <dbReference type="EMBL" id="MPN42392.1"/>
    </source>
</evidence>
<name>A0A645HV91_9ZZZZ</name>
<dbReference type="AlphaFoldDB" id="A0A645HV91"/>
<comment type="caution">
    <text evidence="1">The sequence shown here is derived from an EMBL/GenBank/DDBJ whole genome shotgun (WGS) entry which is preliminary data.</text>
</comment>
<sequence>MRCDVCRAACLQAVERLKVPHGLHSRVQIDTGNIAQVKPKNGKPSLQFADIGAFIVLFEGAVEFIAVDDLQQIIIYLSGLRHAVGLLHSPDSLFGLAQIIAGRFRVQVFQCAQALLQRPDIIAPVTAFEHARFGGHSHSFLLCRVNRRNNGRLQAKA</sequence>
<protein>
    <submittedName>
        <fullName evidence="1">Uncharacterized protein</fullName>
    </submittedName>
</protein>
<accession>A0A645HV91</accession>
<reference evidence="1" key="1">
    <citation type="submission" date="2019-08" db="EMBL/GenBank/DDBJ databases">
        <authorList>
            <person name="Kucharzyk K."/>
            <person name="Murdoch R.W."/>
            <person name="Higgins S."/>
            <person name="Loffler F."/>
        </authorList>
    </citation>
    <scope>NUCLEOTIDE SEQUENCE</scope>
</reference>
<dbReference type="EMBL" id="VSSQ01100103">
    <property type="protein sequence ID" value="MPN42392.1"/>
    <property type="molecule type" value="Genomic_DNA"/>
</dbReference>
<gene>
    <name evidence="1" type="ORF">SDC9_189949</name>
</gene>
<proteinExistence type="predicted"/>
<organism evidence="1">
    <name type="scientific">bioreactor metagenome</name>
    <dbReference type="NCBI Taxonomy" id="1076179"/>
    <lineage>
        <taxon>unclassified sequences</taxon>
        <taxon>metagenomes</taxon>
        <taxon>ecological metagenomes</taxon>
    </lineage>
</organism>